<proteinExistence type="predicted"/>
<keyword evidence="2" id="KW-1185">Reference proteome</keyword>
<dbReference type="EMBL" id="JAUTXU010000038">
    <property type="protein sequence ID" value="KAK3717259.1"/>
    <property type="molecule type" value="Genomic_DNA"/>
</dbReference>
<sequence>MDPRQSSLSSSGMLDGYQLIASRKHPQQALSEHFDGFYMGEPSPLHNLLSHGWQPQVTHEKWSVGKPRQDWANYDAARRACMEAVKTISKQCRKTNQLFTDLDFDIYNDHWTKPWPRDCLMRLRPSARETFRYGQPVVPDRKKDRERRDKQVDNDFEEHSSDLHRGDQTSQLSDLQKYEAFEEEQRRKIELARVQRLMSGSVQRVGWVFENPRFCAGAGPVHIPDHDANDTLPGSKATFSAEDVYQGDIGDCFFLAGVASLCNHGQWLQKVCVAWDQRSGVYGFVFHRDGKWVYTVVDDYLYLKHPDFAWSQERQHDPTLEQEKEYNRHYQTASAALLFSRCKDTNMTWLPLLEKAYAKIHGDYDSIEGGITGEAVEDLTGGVTKILPTNSIMDREKLWRSLHGKETSCVFSLTTQPMSEMTKPTYGLERQHAFSIIETLEIRQKNKKGNGGGGNWDGPPWTDTSQEWNEYWFKKLKPRFRNDGTFLVSFEHMLDHFLALEQTRIFEDPKWCVRQRWTQLPVPWTAGYNATTFKVLIKKKGEVFFALSQADTRYFRGLEGRYTFHLGFLVRLHEGRAGSDVRFTSAPRRYPGSRSVSASAVLKPGTYEVLVKIEAQYRIEVPTNLSVFSTEDAIMLETTKRPEKVQKVAKNLQWVLDRVMAEGECNPSQDDAEEAIREGDGGTAAVSADVRNTAQHAGGGSVRTGGHQANSATQYTCRERFDQQQKQWEVDMQRQRFRPIADPSRAPWNALCVAGLSVYSQDPDLEIEVKTPSKLGRDKGNADSGQPEEQ</sequence>
<gene>
    <name evidence="1" type="ORF">LTR37_005968</name>
</gene>
<evidence type="ECO:0000313" key="2">
    <source>
        <dbReference type="Proteomes" id="UP001281147"/>
    </source>
</evidence>
<name>A0ACC3NKP2_9PEZI</name>
<protein>
    <submittedName>
        <fullName evidence="1">Uncharacterized protein</fullName>
    </submittedName>
</protein>
<organism evidence="1 2">
    <name type="scientific">Vermiconidia calcicola</name>
    <dbReference type="NCBI Taxonomy" id="1690605"/>
    <lineage>
        <taxon>Eukaryota</taxon>
        <taxon>Fungi</taxon>
        <taxon>Dikarya</taxon>
        <taxon>Ascomycota</taxon>
        <taxon>Pezizomycotina</taxon>
        <taxon>Dothideomycetes</taxon>
        <taxon>Dothideomycetidae</taxon>
        <taxon>Mycosphaerellales</taxon>
        <taxon>Extremaceae</taxon>
        <taxon>Vermiconidia</taxon>
    </lineage>
</organism>
<accession>A0ACC3NKP2</accession>
<dbReference type="Proteomes" id="UP001281147">
    <property type="component" value="Unassembled WGS sequence"/>
</dbReference>
<evidence type="ECO:0000313" key="1">
    <source>
        <dbReference type="EMBL" id="KAK3717259.1"/>
    </source>
</evidence>
<comment type="caution">
    <text evidence="1">The sequence shown here is derived from an EMBL/GenBank/DDBJ whole genome shotgun (WGS) entry which is preliminary data.</text>
</comment>
<reference evidence="1" key="1">
    <citation type="submission" date="2023-07" db="EMBL/GenBank/DDBJ databases">
        <title>Black Yeasts Isolated from many extreme environments.</title>
        <authorList>
            <person name="Coleine C."/>
            <person name="Stajich J.E."/>
            <person name="Selbmann L."/>
        </authorList>
    </citation>
    <scope>NUCLEOTIDE SEQUENCE</scope>
    <source>
        <strain evidence="1">CCFEE 5714</strain>
    </source>
</reference>